<reference evidence="3 4" key="1">
    <citation type="submission" date="2019-02" db="EMBL/GenBank/DDBJ databases">
        <title>Deep-cultivation of Planctomycetes and their phenomic and genomic characterization uncovers novel biology.</title>
        <authorList>
            <person name="Wiegand S."/>
            <person name="Jogler M."/>
            <person name="Boedeker C."/>
            <person name="Pinto D."/>
            <person name="Vollmers J."/>
            <person name="Rivas-Marin E."/>
            <person name="Kohn T."/>
            <person name="Peeters S.H."/>
            <person name="Heuer A."/>
            <person name="Rast P."/>
            <person name="Oberbeckmann S."/>
            <person name="Bunk B."/>
            <person name="Jeske O."/>
            <person name="Meyerdierks A."/>
            <person name="Storesund J.E."/>
            <person name="Kallscheuer N."/>
            <person name="Luecker S."/>
            <person name="Lage O.M."/>
            <person name="Pohl T."/>
            <person name="Merkel B.J."/>
            <person name="Hornburger P."/>
            <person name="Mueller R.-W."/>
            <person name="Bruemmer F."/>
            <person name="Labrenz M."/>
            <person name="Spormann A.M."/>
            <person name="Op den Camp H."/>
            <person name="Overmann J."/>
            <person name="Amann R."/>
            <person name="Jetten M.S.M."/>
            <person name="Mascher T."/>
            <person name="Medema M.H."/>
            <person name="Devos D.P."/>
            <person name="Kaster A.-K."/>
            <person name="Ovreas L."/>
            <person name="Rohde M."/>
            <person name="Galperin M.Y."/>
            <person name="Jogler C."/>
        </authorList>
    </citation>
    <scope>NUCLEOTIDE SEQUENCE [LARGE SCALE GENOMIC DNA]</scope>
    <source>
        <strain evidence="3 4">TBK1r</strain>
    </source>
</reference>
<gene>
    <name evidence="3" type="ORF">TBK1r_19520</name>
</gene>
<evidence type="ECO:0000256" key="2">
    <source>
        <dbReference type="SAM" id="Phobius"/>
    </source>
</evidence>
<keyword evidence="2" id="KW-0472">Membrane</keyword>
<keyword evidence="4" id="KW-1185">Reference proteome</keyword>
<sequence length="496" mass="50320">MEGSVAEGIDPISGSRMSSTVKRVARVLIATVVVVGLVLATRSAITQWNHQQNLALERIAEIEAAIESAKTAAERRQLEADLALARSRVPHVVNLAWGKIGLAAVFYGLGLIPGGLVLYEGTRVLGYRVGLQDALSAQVVGHLGKYVPGKAMVVVIRAGRLAGVGVPVVAGSIAVFLETLTMMAVGAALAGGLIFLLPVPRWIAWCALCGGVLATLPTLPPVLKRLVKKVSPKPTTPPNLPLPPGTDPRSLGTDPRSLGTDPGSMGTDPGVMGTDPGVMGTDPGVMGTDPGVMGTDPGVMGTDPGVMGTDPGVMGTDPGVMGTDPGVMGTDPGVMGTDPGVMGTDPGVMGTDPGVMGTDPGVVGAESVVVAVGHDWRFFVSAWIGQGVAWALIGASFAWLVDSIPGERTAHSALLLYAASVASIALAMVVGFASLLPGGAGVRELTLAVVLAPVIGGSHALLAAILARLLFIGVELLAVVAVAVLGRLRESVLAHE</sequence>
<protein>
    <recommendedName>
        <fullName evidence="5">Integral membrane protein</fullName>
    </recommendedName>
</protein>
<evidence type="ECO:0008006" key="5">
    <source>
        <dbReference type="Google" id="ProtNLM"/>
    </source>
</evidence>
<dbReference type="EMBL" id="CP036432">
    <property type="protein sequence ID" value="QDV83019.1"/>
    <property type="molecule type" value="Genomic_DNA"/>
</dbReference>
<feature type="transmembrane region" description="Helical" evidence="2">
    <location>
        <begin position="413"/>
        <end position="433"/>
    </location>
</feature>
<evidence type="ECO:0000313" key="4">
    <source>
        <dbReference type="Proteomes" id="UP000318081"/>
    </source>
</evidence>
<dbReference type="SUPFAM" id="SSF101967">
    <property type="entry name" value="Adhesin YadA, collagen-binding domain"/>
    <property type="match status" value="1"/>
</dbReference>
<feature type="compositionally biased region" description="Pro residues" evidence="1">
    <location>
        <begin position="234"/>
        <end position="246"/>
    </location>
</feature>
<feature type="transmembrane region" description="Helical" evidence="2">
    <location>
        <begin position="378"/>
        <end position="401"/>
    </location>
</feature>
<dbReference type="InterPro" id="IPR011049">
    <property type="entry name" value="Serralysin-like_metalloprot_C"/>
</dbReference>
<feature type="transmembrane region" description="Helical" evidence="2">
    <location>
        <begin position="166"/>
        <end position="196"/>
    </location>
</feature>
<dbReference type="Proteomes" id="UP000318081">
    <property type="component" value="Chromosome"/>
</dbReference>
<feature type="transmembrane region" description="Helical" evidence="2">
    <location>
        <begin position="445"/>
        <end position="463"/>
    </location>
</feature>
<feature type="transmembrane region" description="Helical" evidence="2">
    <location>
        <begin position="202"/>
        <end position="223"/>
    </location>
</feature>
<feature type="region of interest" description="Disordered" evidence="1">
    <location>
        <begin position="230"/>
        <end position="345"/>
    </location>
</feature>
<proteinExistence type="predicted"/>
<evidence type="ECO:0000313" key="3">
    <source>
        <dbReference type="EMBL" id="QDV83019.1"/>
    </source>
</evidence>
<keyword evidence="2" id="KW-1133">Transmembrane helix</keyword>
<evidence type="ECO:0000256" key="1">
    <source>
        <dbReference type="SAM" id="MobiDB-lite"/>
    </source>
</evidence>
<feature type="transmembrane region" description="Helical" evidence="2">
    <location>
        <begin position="24"/>
        <end position="45"/>
    </location>
</feature>
<keyword evidence="2" id="KW-0812">Transmembrane</keyword>
<feature type="transmembrane region" description="Helical" evidence="2">
    <location>
        <begin position="469"/>
        <end position="488"/>
    </location>
</feature>
<feature type="transmembrane region" description="Helical" evidence="2">
    <location>
        <begin position="96"/>
        <end position="119"/>
    </location>
</feature>
<name>A0ABX5XT05_9BACT</name>
<organism evidence="3 4">
    <name type="scientific">Stieleria magnilauensis</name>
    <dbReference type="NCBI Taxonomy" id="2527963"/>
    <lineage>
        <taxon>Bacteria</taxon>
        <taxon>Pseudomonadati</taxon>
        <taxon>Planctomycetota</taxon>
        <taxon>Planctomycetia</taxon>
        <taxon>Pirellulales</taxon>
        <taxon>Pirellulaceae</taxon>
        <taxon>Stieleria</taxon>
    </lineage>
</organism>
<accession>A0ABX5XT05</accession>